<keyword evidence="1" id="KW-1133">Transmembrane helix</keyword>
<reference evidence="2" key="1">
    <citation type="submission" date="2025-08" db="UniProtKB">
        <authorList>
            <consortium name="Ensembl"/>
        </authorList>
    </citation>
    <scope>IDENTIFICATION</scope>
</reference>
<dbReference type="Ensembl" id="ENSAZOT00000031625.1">
    <property type="protein sequence ID" value="ENSAZOP00000029553.1"/>
    <property type="gene ID" value="ENSAZOG00000018499.1"/>
</dbReference>
<protein>
    <recommendedName>
        <fullName evidence="4">Cytochrome P450</fullName>
    </recommendedName>
</protein>
<evidence type="ECO:0000256" key="1">
    <source>
        <dbReference type="SAM" id="Phobius"/>
    </source>
</evidence>
<evidence type="ECO:0000313" key="2">
    <source>
        <dbReference type="Ensembl" id="ENSAZOP00000029553.1"/>
    </source>
</evidence>
<sequence length="66" mass="7678">MALAINAKAACLCWMLLVILVTFLLITDFVRKRRPRNFPPGPQLFPFVGTIVDLRQPLHLEMQKWE</sequence>
<evidence type="ECO:0000313" key="3">
    <source>
        <dbReference type="Proteomes" id="UP000694549"/>
    </source>
</evidence>
<name>A0A8C0A144_9AVES</name>
<keyword evidence="1" id="KW-0812">Transmembrane</keyword>
<proteinExistence type="predicted"/>
<dbReference type="Proteomes" id="UP000694549">
    <property type="component" value="Unplaced"/>
</dbReference>
<keyword evidence="1" id="KW-0472">Membrane</keyword>
<organism evidence="2 3">
    <name type="scientific">Anas zonorhyncha</name>
    <name type="common">Eastern spot-billed duck</name>
    <dbReference type="NCBI Taxonomy" id="75864"/>
    <lineage>
        <taxon>Eukaryota</taxon>
        <taxon>Metazoa</taxon>
        <taxon>Chordata</taxon>
        <taxon>Craniata</taxon>
        <taxon>Vertebrata</taxon>
        <taxon>Euteleostomi</taxon>
        <taxon>Archelosauria</taxon>
        <taxon>Archosauria</taxon>
        <taxon>Dinosauria</taxon>
        <taxon>Saurischia</taxon>
        <taxon>Theropoda</taxon>
        <taxon>Coelurosauria</taxon>
        <taxon>Aves</taxon>
        <taxon>Neognathae</taxon>
        <taxon>Galloanserae</taxon>
        <taxon>Anseriformes</taxon>
        <taxon>Anatidae</taxon>
        <taxon>Anatinae</taxon>
        <taxon>Anas</taxon>
    </lineage>
</organism>
<accession>A0A8C0A144</accession>
<reference evidence="2" key="2">
    <citation type="submission" date="2025-09" db="UniProtKB">
        <authorList>
            <consortium name="Ensembl"/>
        </authorList>
    </citation>
    <scope>IDENTIFICATION</scope>
</reference>
<evidence type="ECO:0008006" key="4">
    <source>
        <dbReference type="Google" id="ProtNLM"/>
    </source>
</evidence>
<keyword evidence="3" id="KW-1185">Reference proteome</keyword>
<feature type="transmembrane region" description="Helical" evidence="1">
    <location>
        <begin position="6"/>
        <end position="26"/>
    </location>
</feature>
<dbReference type="AlphaFoldDB" id="A0A8C0A144"/>